<dbReference type="EMBL" id="PTIX01000012">
    <property type="protein sequence ID" value="PPK65871.1"/>
    <property type="molecule type" value="Genomic_DNA"/>
</dbReference>
<dbReference type="Proteomes" id="UP000239203">
    <property type="component" value="Unassembled WGS sequence"/>
</dbReference>
<protein>
    <recommendedName>
        <fullName evidence="3">(d)CMP kinase</fullName>
    </recommendedName>
</protein>
<gene>
    <name evidence="1" type="ORF">CLV40_112133</name>
</gene>
<name>A0A2S6GL43_9PSEU</name>
<proteinExistence type="predicted"/>
<comment type="caution">
    <text evidence="1">The sequence shown here is derived from an EMBL/GenBank/DDBJ whole genome shotgun (WGS) entry which is preliminary data.</text>
</comment>
<accession>A0A2S6GL43</accession>
<evidence type="ECO:0008006" key="3">
    <source>
        <dbReference type="Google" id="ProtNLM"/>
    </source>
</evidence>
<dbReference type="RefSeq" id="WP_374065159.1">
    <property type="nucleotide sequence ID" value="NZ_CP154825.1"/>
</dbReference>
<organism evidence="1 2">
    <name type="scientific">Actinokineospora auranticolor</name>
    <dbReference type="NCBI Taxonomy" id="155976"/>
    <lineage>
        <taxon>Bacteria</taxon>
        <taxon>Bacillati</taxon>
        <taxon>Actinomycetota</taxon>
        <taxon>Actinomycetes</taxon>
        <taxon>Pseudonocardiales</taxon>
        <taxon>Pseudonocardiaceae</taxon>
        <taxon>Actinokineospora</taxon>
    </lineage>
</organism>
<reference evidence="1 2" key="1">
    <citation type="submission" date="2018-02" db="EMBL/GenBank/DDBJ databases">
        <title>Genomic Encyclopedia of Archaeal and Bacterial Type Strains, Phase II (KMG-II): from individual species to whole genera.</title>
        <authorList>
            <person name="Goeker M."/>
        </authorList>
    </citation>
    <scope>NUCLEOTIDE SEQUENCE [LARGE SCALE GENOMIC DNA]</scope>
    <source>
        <strain evidence="1 2">YU 961-1</strain>
    </source>
</reference>
<dbReference type="SUPFAM" id="SSF52540">
    <property type="entry name" value="P-loop containing nucleoside triphosphate hydrolases"/>
    <property type="match status" value="1"/>
</dbReference>
<keyword evidence="2" id="KW-1185">Reference proteome</keyword>
<dbReference type="Gene3D" id="3.40.50.300">
    <property type="entry name" value="P-loop containing nucleotide triphosphate hydrolases"/>
    <property type="match status" value="1"/>
</dbReference>
<dbReference type="AlphaFoldDB" id="A0A2S6GL43"/>
<evidence type="ECO:0000313" key="2">
    <source>
        <dbReference type="Proteomes" id="UP000239203"/>
    </source>
</evidence>
<dbReference type="InterPro" id="IPR027417">
    <property type="entry name" value="P-loop_NTPase"/>
</dbReference>
<evidence type="ECO:0000313" key="1">
    <source>
        <dbReference type="EMBL" id="PPK65871.1"/>
    </source>
</evidence>
<sequence>MGTECPTEVLDLLRAPPRLGGVRLIAVDGHSGSGKSTLAARIPGAHVVSTDEFATWDDPVSWWPRLARGVLDPFAAGDPGRYQRVRWRNGIPEPGDWVEIPLVDTLVLEGVSSGRLSIADKLSALLWCELADPRARLARAVARDGEASRAELLRWQRFEEGWFAVDRTRHRASIRVTV</sequence>